<dbReference type="GO" id="GO:0008360">
    <property type="term" value="P:regulation of cell shape"/>
    <property type="evidence" value="ECO:0007669"/>
    <property type="project" value="UniProtKB-KW"/>
</dbReference>
<keyword evidence="8 17" id="KW-0285">Flavoprotein</keyword>
<feature type="domain" description="FAD-binding PCMH-type" evidence="18">
    <location>
        <begin position="11"/>
        <end position="206"/>
    </location>
</feature>
<dbReference type="InterPro" id="IPR016169">
    <property type="entry name" value="FAD-bd_PCMH_sub2"/>
</dbReference>
<protein>
    <recommendedName>
        <fullName evidence="17">UDP-N-acetylenolpyruvoylglucosamine reductase</fullName>
        <ecNumber evidence="17">1.3.1.98</ecNumber>
    </recommendedName>
    <alternativeName>
        <fullName evidence="17">UDP-N-acetylmuramate dehydrogenase</fullName>
    </alternativeName>
</protein>
<evidence type="ECO:0000313" key="19">
    <source>
        <dbReference type="EMBL" id="NYD37910.1"/>
    </source>
</evidence>
<keyword evidence="20" id="KW-1185">Reference proteome</keyword>
<dbReference type="NCBIfam" id="NF010478">
    <property type="entry name" value="PRK13903.1"/>
    <property type="match status" value="1"/>
</dbReference>
<dbReference type="RefSeq" id="WP_179795427.1">
    <property type="nucleotide sequence ID" value="NZ_BAABHP010000024.1"/>
</dbReference>
<dbReference type="InterPro" id="IPR011601">
    <property type="entry name" value="MurB_C"/>
</dbReference>
<dbReference type="InterPro" id="IPR006094">
    <property type="entry name" value="Oxid_FAD_bind_N"/>
</dbReference>
<dbReference type="GO" id="GO:0005829">
    <property type="term" value="C:cytosol"/>
    <property type="evidence" value="ECO:0007669"/>
    <property type="project" value="TreeGrafter"/>
</dbReference>
<evidence type="ECO:0000256" key="1">
    <source>
        <dbReference type="ARBA" id="ARBA00001974"/>
    </source>
</evidence>
<dbReference type="HAMAP" id="MF_00037">
    <property type="entry name" value="MurB"/>
    <property type="match status" value="1"/>
</dbReference>
<evidence type="ECO:0000313" key="20">
    <source>
        <dbReference type="Proteomes" id="UP000535890"/>
    </source>
</evidence>
<evidence type="ECO:0000256" key="6">
    <source>
        <dbReference type="ARBA" id="ARBA00022490"/>
    </source>
</evidence>
<evidence type="ECO:0000256" key="15">
    <source>
        <dbReference type="ARBA" id="ARBA00023316"/>
    </source>
</evidence>
<dbReference type="Proteomes" id="UP000535890">
    <property type="component" value="Unassembled WGS sequence"/>
</dbReference>
<feature type="active site" evidence="17">
    <location>
        <position position="156"/>
    </location>
</feature>
<dbReference type="GO" id="GO:0008762">
    <property type="term" value="F:UDP-N-acetylmuramate dehydrogenase activity"/>
    <property type="evidence" value="ECO:0007669"/>
    <property type="project" value="UniProtKB-UniRule"/>
</dbReference>
<evidence type="ECO:0000256" key="14">
    <source>
        <dbReference type="ARBA" id="ARBA00023306"/>
    </source>
</evidence>
<dbReference type="Gene3D" id="3.30.465.10">
    <property type="match status" value="1"/>
</dbReference>
<keyword evidence="13 17" id="KW-0560">Oxidoreductase</keyword>
<dbReference type="InterPro" id="IPR016166">
    <property type="entry name" value="FAD-bd_PCMH"/>
</dbReference>
<dbReference type="AlphaFoldDB" id="A0A7Y9DYV1"/>
<keyword evidence="12 17" id="KW-0573">Peptidoglycan synthesis</keyword>
<dbReference type="PANTHER" id="PTHR21071:SF4">
    <property type="entry name" value="UDP-N-ACETYLENOLPYRUVOYLGLUCOSAMINE REDUCTASE"/>
    <property type="match status" value="1"/>
</dbReference>
<feature type="active site" evidence="17">
    <location>
        <position position="328"/>
    </location>
</feature>
<keyword evidence="6 17" id="KW-0963">Cytoplasm</keyword>
<evidence type="ECO:0000256" key="5">
    <source>
        <dbReference type="ARBA" id="ARBA00010485"/>
    </source>
</evidence>
<evidence type="ECO:0000256" key="16">
    <source>
        <dbReference type="ARBA" id="ARBA00048914"/>
    </source>
</evidence>
<dbReference type="InterPro" id="IPR036635">
    <property type="entry name" value="MurB_C_sf"/>
</dbReference>
<dbReference type="SUPFAM" id="SSF56176">
    <property type="entry name" value="FAD-binding/transporter-associated domain-like"/>
    <property type="match status" value="1"/>
</dbReference>
<evidence type="ECO:0000256" key="10">
    <source>
        <dbReference type="ARBA" id="ARBA00022857"/>
    </source>
</evidence>
<evidence type="ECO:0000256" key="11">
    <source>
        <dbReference type="ARBA" id="ARBA00022960"/>
    </source>
</evidence>
<organism evidence="19 20">
    <name type="scientific">Actinomycetospora corticicola</name>
    <dbReference type="NCBI Taxonomy" id="663602"/>
    <lineage>
        <taxon>Bacteria</taxon>
        <taxon>Bacillati</taxon>
        <taxon>Actinomycetota</taxon>
        <taxon>Actinomycetes</taxon>
        <taxon>Pseudonocardiales</taxon>
        <taxon>Pseudonocardiaceae</taxon>
        <taxon>Actinomycetospora</taxon>
    </lineage>
</organism>
<dbReference type="GO" id="GO:0051301">
    <property type="term" value="P:cell division"/>
    <property type="evidence" value="ECO:0007669"/>
    <property type="project" value="UniProtKB-KW"/>
</dbReference>
<dbReference type="InterPro" id="IPR036318">
    <property type="entry name" value="FAD-bd_PCMH-like_sf"/>
</dbReference>
<keyword evidence="9 17" id="KW-0274">FAD</keyword>
<comment type="subcellular location">
    <subcellularLocation>
        <location evidence="3 17">Cytoplasm</location>
    </subcellularLocation>
</comment>
<sequence>MTTFSELTTMRVGGPIGELARARSAQELVDLVRDADAEGRPVLVMGGGSNLVVGDQGFDGLVVQTAAADIDVRGEFLTVGAGAAWDDVVVASLAAGLGGLEPLSGIPGTAGGTPVQNVGAYGTLTSELLHSLTVYDRASGEVETWGPEHCGFVSHRQSAFKHSDRWVVLDLTFGLRRTTKSAPIHFADLAARLDIPTRQTAPTTAVRTAVLGLRSERRMVLDPDDHDTWSVGSFFINPVLTEVPEKAAACPRYPDPAGIKLPAGWLIDHAGFPPGYGRRFGRGTVALSSKHALAVTNRGGATTADIMTFAAHVRDGVEKAFDIRLGPECDLVNCAFDETGALA</sequence>
<name>A0A7Y9DYV1_9PSEU</name>
<evidence type="ECO:0000256" key="7">
    <source>
        <dbReference type="ARBA" id="ARBA00022618"/>
    </source>
</evidence>
<comment type="catalytic activity">
    <reaction evidence="16 17">
        <text>UDP-N-acetyl-alpha-D-muramate + NADP(+) = UDP-N-acetyl-3-O-(1-carboxyvinyl)-alpha-D-glucosamine + NADPH + H(+)</text>
        <dbReference type="Rhea" id="RHEA:12248"/>
        <dbReference type="ChEBI" id="CHEBI:15378"/>
        <dbReference type="ChEBI" id="CHEBI:57783"/>
        <dbReference type="ChEBI" id="CHEBI:58349"/>
        <dbReference type="ChEBI" id="CHEBI:68483"/>
        <dbReference type="ChEBI" id="CHEBI:70757"/>
        <dbReference type="EC" id="1.3.1.98"/>
    </reaction>
</comment>
<dbReference type="EC" id="1.3.1.98" evidence="17"/>
<keyword evidence="15 17" id="KW-0961">Cell wall biogenesis/degradation</keyword>
<comment type="function">
    <text evidence="2 17">Cell wall formation.</text>
</comment>
<keyword evidence="14 17" id="KW-0131">Cell cycle</keyword>
<dbReference type="GO" id="GO:0071949">
    <property type="term" value="F:FAD binding"/>
    <property type="evidence" value="ECO:0007669"/>
    <property type="project" value="InterPro"/>
</dbReference>
<evidence type="ECO:0000256" key="8">
    <source>
        <dbReference type="ARBA" id="ARBA00022630"/>
    </source>
</evidence>
<evidence type="ECO:0000256" key="3">
    <source>
        <dbReference type="ARBA" id="ARBA00004496"/>
    </source>
</evidence>
<evidence type="ECO:0000256" key="9">
    <source>
        <dbReference type="ARBA" id="ARBA00022827"/>
    </source>
</evidence>
<evidence type="ECO:0000256" key="12">
    <source>
        <dbReference type="ARBA" id="ARBA00022984"/>
    </source>
</evidence>
<evidence type="ECO:0000256" key="17">
    <source>
        <dbReference type="HAMAP-Rule" id="MF_00037"/>
    </source>
</evidence>
<dbReference type="Gene3D" id="3.90.78.10">
    <property type="entry name" value="UDP-N-acetylenolpyruvoylglucosamine reductase, C-terminal domain"/>
    <property type="match status" value="1"/>
</dbReference>
<dbReference type="SUPFAM" id="SSF56194">
    <property type="entry name" value="Uridine diphospho-N-Acetylenolpyruvylglucosamine reductase, MurB, C-terminal domain"/>
    <property type="match status" value="1"/>
</dbReference>
<keyword evidence="7 17" id="KW-0132">Cell division</keyword>
<dbReference type="EMBL" id="JACCBN010000001">
    <property type="protein sequence ID" value="NYD37910.1"/>
    <property type="molecule type" value="Genomic_DNA"/>
</dbReference>
<dbReference type="GO" id="GO:0071555">
    <property type="term" value="P:cell wall organization"/>
    <property type="evidence" value="ECO:0007669"/>
    <property type="project" value="UniProtKB-KW"/>
</dbReference>
<dbReference type="Pfam" id="PF02873">
    <property type="entry name" value="MurB_C"/>
    <property type="match status" value="1"/>
</dbReference>
<evidence type="ECO:0000256" key="2">
    <source>
        <dbReference type="ARBA" id="ARBA00003921"/>
    </source>
</evidence>
<evidence type="ECO:0000256" key="13">
    <source>
        <dbReference type="ARBA" id="ARBA00023002"/>
    </source>
</evidence>
<evidence type="ECO:0000256" key="4">
    <source>
        <dbReference type="ARBA" id="ARBA00004752"/>
    </source>
</evidence>
<dbReference type="InterPro" id="IPR003170">
    <property type="entry name" value="MurB"/>
</dbReference>
<comment type="cofactor">
    <cofactor evidence="1 17">
        <name>FAD</name>
        <dbReference type="ChEBI" id="CHEBI:57692"/>
    </cofactor>
</comment>
<accession>A0A7Y9DYV1</accession>
<keyword evidence="10 17" id="KW-0521">NADP</keyword>
<dbReference type="Gene3D" id="3.30.43.10">
    <property type="entry name" value="Uridine Diphospho-n-acetylenolpyruvylglucosamine Reductase, domain 2"/>
    <property type="match status" value="1"/>
</dbReference>
<dbReference type="UniPathway" id="UPA00219"/>
<evidence type="ECO:0000259" key="18">
    <source>
        <dbReference type="PROSITE" id="PS51387"/>
    </source>
</evidence>
<feature type="active site" description="Proton donor" evidence="17">
    <location>
        <position position="233"/>
    </location>
</feature>
<dbReference type="PANTHER" id="PTHR21071">
    <property type="entry name" value="UDP-N-ACETYLENOLPYRUVOYLGLUCOSAMINE REDUCTASE"/>
    <property type="match status" value="1"/>
</dbReference>
<dbReference type="GO" id="GO:0009252">
    <property type="term" value="P:peptidoglycan biosynthetic process"/>
    <property type="evidence" value="ECO:0007669"/>
    <property type="project" value="UniProtKB-UniRule"/>
</dbReference>
<gene>
    <name evidence="17" type="primary">murB</name>
    <name evidence="19" type="ORF">BJ983_004012</name>
</gene>
<dbReference type="NCBIfam" id="TIGR00179">
    <property type="entry name" value="murB"/>
    <property type="match status" value="1"/>
</dbReference>
<comment type="similarity">
    <text evidence="5 17">Belongs to the MurB family.</text>
</comment>
<keyword evidence="11 17" id="KW-0133">Cell shape</keyword>
<reference evidence="19 20" key="1">
    <citation type="submission" date="2020-07" db="EMBL/GenBank/DDBJ databases">
        <title>Sequencing the genomes of 1000 actinobacteria strains.</title>
        <authorList>
            <person name="Klenk H.-P."/>
        </authorList>
    </citation>
    <scope>NUCLEOTIDE SEQUENCE [LARGE SCALE GENOMIC DNA]</scope>
    <source>
        <strain evidence="19 20">DSM 45772</strain>
    </source>
</reference>
<comment type="pathway">
    <text evidence="4 17">Cell wall biogenesis; peptidoglycan biosynthesis.</text>
</comment>
<dbReference type="Pfam" id="PF01565">
    <property type="entry name" value="FAD_binding_4"/>
    <property type="match status" value="1"/>
</dbReference>
<comment type="caution">
    <text evidence="19">The sequence shown here is derived from an EMBL/GenBank/DDBJ whole genome shotgun (WGS) entry which is preliminary data.</text>
</comment>
<dbReference type="InterPro" id="IPR016167">
    <property type="entry name" value="FAD-bd_PCMH_sub1"/>
</dbReference>
<dbReference type="PROSITE" id="PS51387">
    <property type="entry name" value="FAD_PCMH"/>
    <property type="match status" value="1"/>
</dbReference>
<proteinExistence type="inferred from homology"/>